<evidence type="ECO:0000313" key="1">
    <source>
        <dbReference type="EMBL" id="KNF05330.1"/>
    </source>
</evidence>
<gene>
    <name evidence="1" type="ORF">PSTG_01544</name>
</gene>
<dbReference type="AlphaFoldDB" id="A0A0L0W225"/>
<reference evidence="2" key="1">
    <citation type="submission" date="2014-03" db="EMBL/GenBank/DDBJ databases">
        <title>The Genome Sequence of Puccinia striiformis f. sp. tritici PST-78.</title>
        <authorList>
            <consortium name="The Broad Institute Genome Sequencing Platform"/>
            <person name="Cuomo C."/>
            <person name="Hulbert S."/>
            <person name="Chen X."/>
            <person name="Walker B."/>
            <person name="Young S.K."/>
            <person name="Zeng Q."/>
            <person name="Gargeya S."/>
            <person name="Fitzgerald M."/>
            <person name="Haas B."/>
            <person name="Abouelleil A."/>
            <person name="Alvarado L."/>
            <person name="Arachchi H.M."/>
            <person name="Berlin A.M."/>
            <person name="Chapman S.B."/>
            <person name="Goldberg J."/>
            <person name="Griggs A."/>
            <person name="Gujja S."/>
            <person name="Hansen M."/>
            <person name="Howarth C."/>
            <person name="Imamovic A."/>
            <person name="Larimer J."/>
            <person name="McCowan C."/>
            <person name="Montmayeur A."/>
            <person name="Murphy C."/>
            <person name="Neiman D."/>
            <person name="Pearson M."/>
            <person name="Priest M."/>
            <person name="Roberts A."/>
            <person name="Saif S."/>
            <person name="Shea T."/>
            <person name="Sisk P."/>
            <person name="Sykes S."/>
            <person name="Wortman J."/>
            <person name="Nusbaum C."/>
            <person name="Birren B."/>
        </authorList>
    </citation>
    <scope>NUCLEOTIDE SEQUENCE [LARGE SCALE GENOMIC DNA]</scope>
    <source>
        <strain evidence="2">race PST-78</strain>
    </source>
</reference>
<organism evidence="1 2">
    <name type="scientific">Puccinia striiformis f. sp. tritici PST-78</name>
    <dbReference type="NCBI Taxonomy" id="1165861"/>
    <lineage>
        <taxon>Eukaryota</taxon>
        <taxon>Fungi</taxon>
        <taxon>Dikarya</taxon>
        <taxon>Basidiomycota</taxon>
        <taxon>Pucciniomycotina</taxon>
        <taxon>Pucciniomycetes</taxon>
        <taxon>Pucciniales</taxon>
        <taxon>Pucciniaceae</taxon>
        <taxon>Puccinia</taxon>
    </lineage>
</organism>
<comment type="caution">
    <text evidence="1">The sequence shown here is derived from an EMBL/GenBank/DDBJ whole genome shotgun (WGS) entry which is preliminary data.</text>
</comment>
<dbReference type="Proteomes" id="UP000054564">
    <property type="component" value="Unassembled WGS sequence"/>
</dbReference>
<evidence type="ECO:0000313" key="2">
    <source>
        <dbReference type="Proteomes" id="UP000054564"/>
    </source>
</evidence>
<proteinExistence type="predicted"/>
<sequence length="109" mass="11729">MSLRVPAGACNGLIEITCNEYAELPLEKSDKPMHKEKIMEALAAGYEFSAILLLRLYDQLCSGLVLLKPPVNLGNQSAVSSEVCLSGQMSKAVRNNLVFISGVLGFQGN</sequence>
<protein>
    <submittedName>
        <fullName evidence="1">Uncharacterized protein</fullName>
    </submittedName>
</protein>
<keyword evidence="2" id="KW-1185">Reference proteome</keyword>
<accession>A0A0L0W225</accession>
<name>A0A0L0W225_9BASI</name>
<dbReference type="EMBL" id="AJIL01000008">
    <property type="protein sequence ID" value="KNF05330.1"/>
    <property type="molecule type" value="Genomic_DNA"/>
</dbReference>